<sequence>MIILICALNSASRLLSCTFCLNVSHCTRFTMTLSIKFDIGSKGKGCSINNDEESLVIVTKCTPEKFMEYINNRTLLVNRHIKTANGNSTCVDIYKLLHGIYTGRYYYLGVFATKEDFVNIDGTFNMELYSFTRELTRLRINNILNTMIKYKIKRDDQKSPNFLLMNMFHLAYIEHWLKEKDFPECVKLPSLLQKSTRRRKQIYSHLMQNKMETTEPVQRDIDYIIAWKERLEIQLYQLPATENRYDILKIIIMYMLGESNLYIPENKS</sequence>
<dbReference type="RefSeq" id="YP_010802514.1">
    <property type="nucleotide sequence ID" value="NC_077025.1"/>
</dbReference>
<keyword evidence="2" id="KW-1185">Reference proteome</keyword>
<evidence type="ECO:0000313" key="1">
    <source>
        <dbReference type="EMBL" id="QED40598.1"/>
    </source>
</evidence>
<dbReference type="GeneID" id="80541284"/>
<accession>A0A5B8YTP2</accession>
<name>A0A5B8YTP2_9ABAC</name>
<evidence type="ECO:0000313" key="2">
    <source>
        <dbReference type="Proteomes" id="UP001162233"/>
    </source>
</evidence>
<organism evidence="1 2">
    <name type="scientific">Chrysodeixis includens nucleopolyhedrovirus</name>
    <dbReference type="NCBI Taxonomy" id="1207438"/>
    <lineage>
        <taxon>Viruses</taxon>
        <taxon>Viruses incertae sedis</taxon>
        <taxon>Naldaviricetes</taxon>
        <taxon>Lefavirales</taxon>
        <taxon>Baculoviridae</taxon>
        <taxon>Alphabaculovirus</taxon>
        <taxon>Alphabaculovirus chrincludentis</taxon>
        <taxon>Alphabaculovirus alterchrincludentis</taxon>
    </lineage>
</organism>
<dbReference type="KEGG" id="vg:80541284"/>
<dbReference type="Proteomes" id="UP001162233">
    <property type="component" value="Segment"/>
</dbReference>
<dbReference type="EMBL" id="MK746083">
    <property type="protein sequence ID" value="QED40598.1"/>
    <property type="molecule type" value="Genomic_DNA"/>
</dbReference>
<reference evidence="1" key="1">
    <citation type="journal article" date="2019" name="Viruses">
        <title>A Novel Alphabaculovirus from the Soybean Looper, Chrysodeixis includens, that Produces Tetrahedral Occlusion Bodies and Encodes Two Copies of he65.</title>
        <authorList>
            <person name="Harrison R.L."/>
            <person name="Rowley D.L."/>
            <person name="Popham H.J.R."/>
        </authorList>
    </citation>
    <scope>NUCLEOTIDE SEQUENCE</scope>
    <source>
        <strain evidence="1">ChinNPV-1</strain>
    </source>
</reference>
<protein>
    <submittedName>
        <fullName evidence="1">HE65B</fullName>
    </submittedName>
</protein>
<proteinExistence type="predicted"/>